<organism evidence="2 3">
    <name type="scientific">Channa argus</name>
    <name type="common">Northern snakehead</name>
    <name type="synonym">Ophicephalus argus</name>
    <dbReference type="NCBI Taxonomy" id="215402"/>
    <lineage>
        <taxon>Eukaryota</taxon>
        <taxon>Metazoa</taxon>
        <taxon>Chordata</taxon>
        <taxon>Craniata</taxon>
        <taxon>Vertebrata</taxon>
        <taxon>Euteleostomi</taxon>
        <taxon>Actinopterygii</taxon>
        <taxon>Neopterygii</taxon>
        <taxon>Teleostei</taxon>
        <taxon>Neoteleostei</taxon>
        <taxon>Acanthomorphata</taxon>
        <taxon>Anabantaria</taxon>
        <taxon>Anabantiformes</taxon>
        <taxon>Channoidei</taxon>
        <taxon>Channidae</taxon>
        <taxon>Channa</taxon>
    </lineage>
</organism>
<dbReference type="Proteomes" id="UP000503349">
    <property type="component" value="Chromosome 13"/>
</dbReference>
<evidence type="ECO:0000313" key="3">
    <source>
        <dbReference type="Proteomes" id="UP000503349"/>
    </source>
</evidence>
<feature type="region of interest" description="Disordered" evidence="1">
    <location>
        <begin position="1"/>
        <end position="86"/>
    </location>
</feature>
<protein>
    <submittedName>
        <fullName evidence="2">Uncharacterized protein</fullName>
    </submittedName>
</protein>
<dbReference type="EMBL" id="CM015724">
    <property type="protein sequence ID" value="KAF3698427.1"/>
    <property type="molecule type" value="Genomic_DNA"/>
</dbReference>
<reference evidence="2 3" key="1">
    <citation type="submission" date="2019-02" db="EMBL/GenBank/DDBJ databases">
        <title>Opniocepnalus argus genome.</title>
        <authorList>
            <person name="Zhou C."/>
            <person name="Xiao S."/>
        </authorList>
    </citation>
    <scope>NUCLEOTIDE SEQUENCE [LARGE SCALE GENOMIC DNA]</scope>
    <source>
        <strain evidence="2">OARG1902GOOAL</strain>
        <tissue evidence="2">Muscle</tissue>
    </source>
</reference>
<dbReference type="AlphaFoldDB" id="A0A6G1Q7D9"/>
<name>A0A6G1Q7D9_CHAAH</name>
<accession>A0A6G1Q7D9</accession>
<proteinExistence type="predicted"/>
<reference evidence="3" key="2">
    <citation type="submission" date="2019-02" db="EMBL/GenBank/DDBJ databases">
        <title>Opniocepnalus argus Var Kimnra genome.</title>
        <authorList>
            <person name="Zhou C."/>
            <person name="Xiao S."/>
        </authorList>
    </citation>
    <scope>NUCLEOTIDE SEQUENCE [LARGE SCALE GENOMIC DNA]</scope>
</reference>
<keyword evidence="3" id="KW-1185">Reference proteome</keyword>
<evidence type="ECO:0000313" key="2">
    <source>
        <dbReference type="EMBL" id="KAF3698427.1"/>
    </source>
</evidence>
<gene>
    <name evidence="2" type="ORF">EXN66_Car014108</name>
</gene>
<feature type="compositionally biased region" description="Basic and acidic residues" evidence="1">
    <location>
        <begin position="51"/>
        <end position="66"/>
    </location>
</feature>
<evidence type="ECO:0000256" key="1">
    <source>
        <dbReference type="SAM" id="MobiDB-lite"/>
    </source>
</evidence>
<sequence>MIYFGEGIIGSGGRGERCRKAMSGERRSWSEELDARCGGGSDGAASHRRRQNGDRGGRSRGDKEPRGSLNTAGRPEVLRAGRQRAG</sequence>
<feature type="compositionally biased region" description="Basic and acidic residues" evidence="1">
    <location>
        <begin position="14"/>
        <end position="35"/>
    </location>
</feature>